<feature type="region of interest" description="Disordered" evidence="1">
    <location>
        <begin position="310"/>
        <end position="331"/>
    </location>
</feature>
<name>A0A368JP91_9BACT</name>
<organism evidence="2 3">
    <name type="scientific">Larkinella punicea</name>
    <dbReference type="NCBI Taxonomy" id="2315727"/>
    <lineage>
        <taxon>Bacteria</taxon>
        <taxon>Pseudomonadati</taxon>
        <taxon>Bacteroidota</taxon>
        <taxon>Cytophagia</taxon>
        <taxon>Cytophagales</taxon>
        <taxon>Spirosomataceae</taxon>
        <taxon>Larkinella</taxon>
    </lineage>
</organism>
<evidence type="ECO:0000313" key="3">
    <source>
        <dbReference type="Proteomes" id="UP000253383"/>
    </source>
</evidence>
<accession>A0A368JP91</accession>
<keyword evidence="3" id="KW-1185">Reference proteome</keyword>
<dbReference type="RefSeq" id="WP_114406135.1">
    <property type="nucleotide sequence ID" value="NZ_QOWE01000008.1"/>
</dbReference>
<gene>
    <name evidence="2" type="ORF">DUE52_11390</name>
</gene>
<proteinExistence type="predicted"/>
<comment type="caution">
    <text evidence="2">The sequence shown here is derived from an EMBL/GenBank/DDBJ whole genome shotgun (WGS) entry which is preliminary data.</text>
</comment>
<dbReference type="Proteomes" id="UP000253383">
    <property type="component" value="Unassembled WGS sequence"/>
</dbReference>
<reference evidence="2 3" key="1">
    <citation type="submission" date="2018-07" db="EMBL/GenBank/DDBJ databases">
        <title>Genome analysis of Larkinella rosea.</title>
        <authorList>
            <person name="Zhou Z."/>
            <person name="Wang G."/>
        </authorList>
    </citation>
    <scope>NUCLEOTIDE SEQUENCE [LARGE SCALE GENOMIC DNA]</scope>
    <source>
        <strain evidence="3">zzj9</strain>
    </source>
</reference>
<dbReference type="PROSITE" id="PS51257">
    <property type="entry name" value="PROKAR_LIPOPROTEIN"/>
    <property type="match status" value="1"/>
</dbReference>
<evidence type="ECO:0000313" key="2">
    <source>
        <dbReference type="EMBL" id="RCR69448.1"/>
    </source>
</evidence>
<evidence type="ECO:0008006" key="4">
    <source>
        <dbReference type="Google" id="ProtNLM"/>
    </source>
</evidence>
<protein>
    <recommendedName>
        <fullName evidence="4">Carboxypeptidase regulatory-like domain-containing protein</fullName>
    </recommendedName>
</protein>
<sequence>MRTGIYLIFCLLLGLTLGCESNFEDVIDSVYKDGEINGTVYLNDTFTDAPVVIAPEATIYLTATGSATTYLISTTAVSDGKFTFSHQPATENFYVVGRFKNKEGIQFEKVMSYTDFKNEPKLLLEPQYPGGKIKVKAVNSANQPIFGADILLFINQEQAESIAGTAPAGQIRQKTTNEKGNVFFYDLPAGDYYLAGKKDLLVSSPTAATVSQSNVNSFTTVQTTPASLTLTVPTELTVTVRDLNSDPVAGATVYVFSSRTQAASIKTSSPTAIGNKMTDKKGEAKISGLTAGTTYYIDAKATFTVNNTAQQRTNSTGPVSATLSQPVSLTL</sequence>
<dbReference type="AlphaFoldDB" id="A0A368JP91"/>
<dbReference type="EMBL" id="QOWE01000008">
    <property type="protein sequence ID" value="RCR69448.1"/>
    <property type="molecule type" value="Genomic_DNA"/>
</dbReference>
<evidence type="ECO:0000256" key="1">
    <source>
        <dbReference type="SAM" id="MobiDB-lite"/>
    </source>
</evidence>